<proteinExistence type="predicted"/>
<evidence type="ECO:0000313" key="2">
    <source>
        <dbReference type="Proteomes" id="UP000826212"/>
    </source>
</evidence>
<evidence type="ECO:0000313" key="1">
    <source>
        <dbReference type="EMBL" id="QZE14451.1"/>
    </source>
</evidence>
<organism evidence="1 2">
    <name type="scientific">Halosquirtibacter laminarini</name>
    <dbReference type="NCBI Taxonomy" id="3374600"/>
    <lineage>
        <taxon>Bacteria</taxon>
        <taxon>Pseudomonadati</taxon>
        <taxon>Bacteroidota</taxon>
        <taxon>Bacteroidia</taxon>
        <taxon>Marinilabiliales</taxon>
        <taxon>Prolixibacteraceae</taxon>
        <taxon>Halosquirtibacter</taxon>
    </lineage>
</organism>
<name>A0AC61NFV4_9BACT</name>
<dbReference type="Proteomes" id="UP000826212">
    <property type="component" value="Chromosome"/>
</dbReference>
<sequence>MRRSLIKESGQEDSTAHYFLEPTDSLYHAMTNTNYTEVKKIFGDGLYFSGDSFHELFGRVDNIDLPNSGVSLISEMKRHEPNAKWVFQAWSGNPRDKMIEKVDPEDIIILDLDCDNRPQYRSRNGWNNYPWIWTFINNFGGNEGMFGRLDVIANEVQKVKQQPRIAKNIQGVGFNPEAIENNSIISDLLYDLRWEDIDSTQLTTWVNKYASARYGVNYAPLQEAWQTLRHTSYGQKLRKNESQQGTTESVLCARPHLNIRSTSSWGTNKRYYDGIELIKPWRQFMEAIPVVGESKAFDYDIVNLPKQVLDDYAQSLYDDLKVAVKENNKHRLQEVETLYMMLFDDLDKLLNTQRHFMIGPWIASARSMETNEQEKELFEYQSRTLLTTWSFQDSNLKDYSFREWRGMMKDFYKPRWIAFFQSLETREKIGYYKMEDA</sequence>
<reference evidence="1" key="1">
    <citation type="submission" date="2021-08" db="EMBL/GenBank/DDBJ databases">
        <title>Novel anaerobic bacterium isolated from sea squirt in East Sea, Republic of Korea.</title>
        <authorList>
            <person name="Nguyen T.H."/>
            <person name="Li Z."/>
            <person name="Lee Y.-J."/>
            <person name="Ko J."/>
            <person name="Kim S.-G."/>
        </authorList>
    </citation>
    <scope>NUCLEOTIDE SEQUENCE</scope>
    <source>
        <strain evidence="1">KCTC 25031</strain>
    </source>
</reference>
<dbReference type="EMBL" id="CP081303">
    <property type="protein sequence ID" value="QZE14451.1"/>
    <property type="molecule type" value="Genomic_DNA"/>
</dbReference>
<protein>
    <submittedName>
        <fullName evidence="1">Alpha-N-acetylglucosaminidase</fullName>
    </submittedName>
</protein>
<accession>A0AC61NFV4</accession>
<gene>
    <name evidence="1" type="ORF">K4L44_00870</name>
</gene>
<keyword evidence="2" id="KW-1185">Reference proteome</keyword>